<accession>A0A9E2S653</accession>
<proteinExistence type="predicted"/>
<keyword evidence="3" id="KW-1185">Reference proteome</keyword>
<name>A0A9E2S653_9BACT</name>
<comment type="caution">
    <text evidence="2">The sequence shown here is derived from an EMBL/GenBank/DDBJ whole genome shotgun (WGS) entry which is preliminary data.</text>
</comment>
<evidence type="ECO:0000313" key="2">
    <source>
        <dbReference type="EMBL" id="MBV4355657.1"/>
    </source>
</evidence>
<dbReference type="AlphaFoldDB" id="A0A9E2S653"/>
<feature type="domain" description="HD" evidence="1">
    <location>
        <begin position="28"/>
        <end position="123"/>
    </location>
</feature>
<dbReference type="Proteomes" id="UP000812270">
    <property type="component" value="Unassembled WGS sequence"/>
</dbReference>
<evidence type="ECO:0000313" key="3">
    <source>
        <dbReference type="Proteomes" id="UP000812270"/>
    </source>
</evidence>
<organism evidence="2 3">
    <name type="scientific">Pinibacter aurantiacus</name>
    <dbReference type="NCBI Taxonomy" id="2851599"/>
    <lineage>
        <taxon>Bacteria</taxon>
        <taxon>Pseudomonadati</taxon>
        <taxon>Bacteroidota</taxon>
        <taxon>Chitinophagia</taxon>
        <taxon>Chitinophagales</taxon>
        <taxon>Chitinophagaceae</taxon>
        <taxon>Pinibacter</taxon>
    </lineage>
</organism>
<sequence length="175" mass="20927">MTYINHTIERILDNFSANLGSDYAKYRNHVYRVFLNCKMIDNNHDNEWKYAVAAAFHDIGIWTDNTIDYLKPSMEQAKIYLIRENKQPYIDEVMEMIYWHHKRSSYNGEYETAEVFRKADYIDVSLGLITFGYDRKEISKTRKLLPNKGFHVFLINRIAKNLFKHPFNPLPMFTK</sequence>
<protein>
    <submittedName>
        <fullName evidence="2">HD domain-containing protein</fullName>
    </submittedName>
</protein>
<dbReference type="RefSeq" id="WP_217789207.1">
    <property type="nucleotide sequence ID" value="NZ_JAHSPG010000001.1"/>
</dbReference>
<evidence type="ECO:0000259" key="1">
    <source>
        <dbReference type="Pfam" id="PF01966"/>
    </source>
</evidence>
<gene>
    <name evidence="2" type="ORF">KTO63_00765</name>
</gene>
<reference evidence="2" key="1">
    <citation type="submission" date="2021-06" db="EMBL/GenBank/DDBJ databases">
        <authorList>
            <person name="Huq M.A."/>
        </authorList>
    </citation>
    <scope>NUCLEOTIDE SEQUENCE</scope>
    <source>
        <strain evidence="2">MAH-26</strain>
    </source>
</reference>
<dbReference type="InterPro" id="IPR006674">
    <property type="entry name" value="HD_domain"/>
</dbReference>
<dbReference type="Pfam" id="PF01966">
    <property type="entry name" value="HD"/>
    <property type="match status" value="1"/>
</dbReference>
<dbReference type="EMBL" id="JAHSPG010000001">
    <property type="protein sequence ID" value="MBV4355657.1"/>
    <property type="molecule type" value="Genomic_DNA"/>
</dbReference>